<proteinExistence type="predicted"/>
<evidence type="ECO:0000313" key="3">
    <source>
        <dbReference type="Proteomes" id="UP000299102"/>
    </source>
</evidence>
<comment type="caution">
    <text evidence="2">The sequence shown here is derived from an EMBL/GenBank/DDBJ whole genome shotgun (WGS) entry which is preliminary data.</text>
</comment>
<accession>A0A4C1SQ30</accession>
<reference evidence="2 3" key="1">
    <citation type="journal article" date="2019" name="Commun. Biol.">
        <title>The bagworm genome reveals a unique fibroin gene that provides high tensile strength.</title>
        <authorList>
            <person name="Kono N."/>
            <person name="Nakamura H."/>
            <person name="Ohtoshi R."/>
            <person name="Tomita M."/>
            <person name="Numata K."/>
            <person name="Arakawa K."/>
        </authorList>
    </citation>
    <scope>NUCLEOTIDE SEQUENCE [LARGE SCALE GENOMIC DNA]</scope>
</reference>
<protein>
    <submittedName>
        <fullName evidence="2">Uncharacterized protein</fullName>
    </submittedName>
</protein>
<organism evidence="2 3">
    <name type="scientific">Eumeta variegata</name>
    <name type="common">Bagworm moth</name>
    <name type="synonym">Eumeta japonica</name>
    <dbReference type="NCBI Taxonomy" id="151549"/>
    <lineage>
        <taxon>Eukaryota</taxon>
        <taxon>Metazoa</taxon>
        <taxon>Ecdysozoa</taxon>
        <taxon>Arthropoda</taxon>
        <taxon>Hexapoda</taxon>
        <taxon>Insecta</taxon>
        <taxon>Pterygota</taxon>
        <taxon>Neoptera</taxon>
        <taxon>Endopterygota</taxon>
        <taxon>Lepidoptera</taxon>
        <taxon>Glossata</taxon>
        <taxon>Ditrysia</taxon>
        <taxon>Tineoidea</taxon>
        <taxon>Psychidae</taxon>
        <taxon>Oiketicinae</taxon>
        <taxon>Eumeta</taxon>
    </lineage>
</organism>
<sequence>MRGRTHTRFRLISVDPQLARRTVVFCGVCAAPTATSRQNRRRLALQDAIHVPGVEHEHIEFLARDRTEYTRIRQGSSTSREVLAAKLIKRQQLPATFIMFPKNVWILQILLSMLRSIPDSHGMAFRDLSRKVPGTRANFGSKLIIFCFSTAQYLPPVTARPRVKRMCAYATRIEAESVMLDWLRSDDEESNDRADRRFDDFEHREGKQIDPGCAITELLDMFNKNSQKYYVPGLAEQLNENNLKTRLYNTRLPRQLRGGNIRDHQSTPPAPIDENAQDGKLPRPKKILSYMSQPPEKYTMP</sequence>
<dbReference type="Proteomes" id="UP000299102">
    <property type="component" value="Unassembled WGS sequence"/>
</dbReference>
<feature type="region of interest" description="Disordered" evidence="1">
    <location>
        <begin position="252"/>
        <end position="301"/>
    </location>
</feature>
<evidence type="ECO:0000313" key="2">
    <source>
        <dbReference type="EMBL" id="GBP03338.1"/>
    </source>
</evidence>
<dbReference type="EMBL" id="BGZK01000010">
    <property type="protein sequence ID" value="GBP03338.1"/>
    <property type="molecule type" value="Genomic_DNA"/>
</dbReference>
<keyword evidence="3" id="KW-1185">Reference proteome</keyword>
<dbReference type="AlphaFoldDB" id="A0A4C1SQ30"/>
<name>A0A4C1SQ30_EUMVA</name>
<evidence type="ECO:0000256" key="1">
    <source>
        <dbReference type="SAM" id="MobiDB-lite"/>
    </source>
</evidence>
<gene>
    <name evidence="2" type="ORF">EVAR_101740_1</name>
</gene>